<dbReference type="GO" id="GO:0141166">
    <property type="term" value="P:chromosomal 5-methylcytosine DNA demethylation pathway"/>
    <property type="evidence" value="ECO:0007669"/>
    <property type="project" value="UniProtKB-UniRule"/>
</dbReference>
<feature type="compositionally biased region" description="Polar residues" evidence="13">
    <location>
        <begin position="854"/>
        <end position="872"/>
    </location>
</feature>
<keyword evidence="12" id="KW-0175">Coiled coil</keyword>
<dbReference type="PANTHER" id="PTHR23358">
    <property type="entry name" value="METHYLCYTOSINE DIOXYGENASE TET"/>
    <property type="match status" value="1"/>
</dbReference>
<dbReference type="EnsemblMetazoa" id="G1223.1">
    <property type="protein sequence ID" value="G1223.1:cds"/>
    <property type="gene ID" value="G1223"/>
</dbReference>
<dbReference type="InterPro" id="IPR046942">
    <property type="entry name" value="TET_oxygenase"/>
</dbReference>
<dbReference type="InterPro" id="IPR024779">
    <property type="entry name" value="2OGFeDO_JBP1/TET_oxygenase_dom"/>
</dbReference>
<evidence type="ECO:0000259" key="14">
    <source>
        <dbReference type="SMART" id="SM01333"/>
    </source>
</evidence>
<keyword evidence="3" id="KW-0158">Chromosome</keyword>
<organism evidence="15 16">
    <name type="scientific">Magallana gigas</name>
    <name type="common">Pacific oyster</name>
    <name type="synonym">Crassostrea gigas</name>
    <dbReference type="NCBI Taxonomy" id="29159"/>
    <lineage>
        <taxon>Eukaryota</taxon>
        <taxon>Metazoa</taxon>
        <taxon>Spiralia</taxon>
        <taxon>Lophotrochozoa</taxon>
        <taxon>Mollusca</taxon>
        <taxon>Bivalvia</taxon>
        <taxon>Autobranchia</taxon>
        <taxon>Pteriomorphia</taxon>
        <taxon>Ostreida</taxon>
        <taxon>Ostreoidea</taxon>
        <taxon>Ostreidae</taxon>
        <taxon>Magallana</taxon>
    </lineage>
</organism>
<evidence type="ECO:0000256" key="11">
    <source>
        <dbReference type="RuleBase" id="RU367064"/>
    </source>
</evidence>
<feature type="compositionally biased region" description="Basic and acidic residues" evidence="13">
    <location>
        <begin position="152"/>
        <end position="161"/>
    </location>
</feature>
<feature type="compositionally biased region" description="Polar residues" evidence="13">
    <location>
        <begin position="29"/>
        <end position="45"/>
    </location>
</feature>
<dbReference type="GO" id="GO:0070579">
    <property type="term" value="F:DNA 5-methylcytosine dioxygenase activity"/>
    <property type="evidence" value="ECO:0007669"/>
    <property type="project" value="UniProtKB-UniRule"/>
</dbReference>
<feature type="region of interest" description="Disordered" evidence="13">
    <location>
        <begin position="828"/>
        <end position="885"/>
    </location>
</feature>
<reference evidence="15" key="1">
    <citation type="submission" date="2022-08" db="UniProtKB">
        <authorList>
            <consortium name="EnsemblMetazoa"/>
        </authorList>
    </citation>
    <scope>IDENTIFICATION</scope>
    <source>
        <strain evidence="15">05x7-T-G4-1.051#20</strain>
    </source>
</reference>
<keyword evidence="5 11" id="KW-0862">Zinc</keyword>
<feature type="compositionally biased region" description="Polar residues" evidence="13">
    <location>
        <begin position="919"/>
        <end position="945"/>
    </location>
</feature>
<evidence type="ECO:0000256" key="8">
    <source>
        <dbReference type="ARBA" id="ARBA00023004"/>
    </source>
</evidence>
<feature type="compositionally biased region" description="Low complexity" evidence="13">
    <location>
        <begin position="873"/>
        <end position="885"/>
    </location>
</feature>
<dbReference type="SMART" id="SM01333">
    <property type="entry name" value="Tet_JBP"/>
    <property type="match status" value="1"/>
</dbReference>
<dbReference type="AlphaFoldDB" id="A0A8W8I2K3"/>
<feature type="coiled-coil region" evidence="12">
    <location>
        <begin position="373"/>
        <end position="400"/>
    </location>
</feature>
<evidence type="ECO:0000256" key="3">
    <source>
        <dbReference type="ARBA" id="ARBA00022454"/>
    </source>
</evidence>
<name>A0A8W8I2K3_MAGGI</name>
<feature type="region of interest" description="Disordered" evidence="13">
    <location>
        <begin position="731"/>
        <end position="771"/>
    </location>
</feature>
<evidence type="ECO:0000256" key="1">
    <source>
        <dbReference type="ARBA" id="ARBA00004286"/>
    </source>
</evidence>
<evidence type="ECO:0000256" key="7">
    <source>
        <dbReference type="ARBA" id="ARBA00023002"/>
    </source>
</evidence>
<accession>A0A8W8I2K3</accession>
<evidence type="ECO:0000256" key="13">
    <source>
        <dbReference type="SAM" id="MobiDB-lite"/>
    </source>
</evidence>
<dbReference type="GO" id="GO:0040029">
    <property type="term" value="P:epigenetic regulation of gene expression"/>
    <property type="evidence" value="ECO:0007669"/>
    <property type="project" value="InterPro"/>
</dbReference>
<evidence type="ECO:0000256" key="4">
    <source>
        <dbReference type="ARBA" id="ARBA00022723"/>
    </source>
</evidence>
<dbReference type="GO" id="GO:0005694">
    <property type="term" value="C:chromosome"/>
    <property type="evidence" value="ECO:0007669"/>
    <property type="project" value="UniProtKB-SubCell"/>
</dbReference>
<feature type="region of interest" description="Disordered" evidence="13">
    <location>
        <begin position="17"/>
        <end position="64"/>
    </location>
</feature>
<dbReference type="CDD" id="cd18892">
    <property type="entry name" value="TET"/>
    <property type="match status" value="1"/>
</dbReference>
<dbReference type="InterPro" id="IPR040175">
    <property type="entry name" value="TET1/2/3"/>
</dbReference>
<evidence type="ECO:0000313" key="15">
    <source>
        <dbReference type="EnsemblMetazoa" id="G1223.1:cds"/>
    </source>
</evidence>
<comment type="catalytic activity">
    <reaction evidence="9 11">
        <text>a 5-formyl-2'-deoxycytidine in DNA + 2-oxoglutarate + O2 = a 5-carboxyl-2'-deoxycytidine in DNA + succinate + CO2 + H(+)</text>
        <dbReference type="Rhea" id="RHEA:53832"/>
        <dbReference type="Rhea" id="RHEA-COMP:13656"/>
        <dbReference type="Rhea" id="RHEA-COMP:13657"/>
        <dbReference type="ChEBI" id="CHEBI:15378"/>
        <dbReference type="ChEBI" id="CHEBI:15379"/>
        <dbReference type="ChEBI" id="CHEBI:16526"/>
        <dbReference type="ChEBI" id="CHEBI:16810"/>
        <dbReference type="ChEBI" id="CHEBI:30031"/>
        <dbReference type="ChEBI" id="CHEBI:137731"/>
        <dbReference type="ChEBI" id="CHEBI:137732"/>
        <dbReference type="EC" id="1.14.11.80"/>
    </reaction>
</comment>
<dbReference type="PANTHER" id="PTHR23358:SF6">
    <property type="entry name" value="METHYLCYTOSINE DIOXYGENASE TET"/>
    <property type="match status" value="1"/>
</dbReference>
<keyword evidence="7 11" id="KW-0560">Oxidoreductase</keyword>
<evidence type="ECO:0000313" key="16">
    <source>
        <dbReference type="Proteomes" id="UP000005408"/>
    </source>
</evidence>
<dbReference type="Pfam" id="PF12851">
    <property type="entry name" value="Tet_JBP"/>
    <property type="match status" value="1"/>
</dbReference>
<feature type="region of interest" description="Disordered" evidence="13">
    <location>
        <begin position="135"/>
        <end position="161"/>
    </location>
</feature>
<evidence type="ECO:0000256" key="2">
    <source>
        <dbReference type="ARBA" id="ARBA00007502"/>
    </source>
</evidence>
<keyword evidence="16" id="KW-1185">Reference proteome</keyword>
<keyword evidence="6 11" id="KW-0223">Dioxygenase</keyword>
<evidence type="ECO:0000256" key="12">
    <source>
        <dbReference type="SAM" id="Coils"/>
    </source>
</evidence>
<evidence type="ECO:0000256" key="6">
    <source>
        <dbReference type="ARBA" id="ARBA00022964"/>
    </source>
</evidence>
<comment type="cofactor">
    <cofactor evidence="11">
        <name>Zn(2+)</name>
        <dbReference type="ChEBI" id="CHEBI:29105"/>
    </cofactor>
    <text evidence="11">The zinc ions have a structural role.</text>
</comment>
<sequence length="1169" mass="132288">MDASYWSHYGVPQGMEPTGQVLGGWNPGCDQQQGPSQNKQWSRPPSTGMDANFEKPKMAAPPNGYQQYPPTWLNLPGPQNYQAIYSVPHTTATPTNVQTFSNFPFSKPSNYMSFPFPTLPKNDPYKFTDEVSLKRNLEPNSGQTPKKKKVKNNGEKLNGHVDKGSFIKAKNVKKVIETNALSLNEIENRVQNILQSIQKECSSKESKNVQSNVAIFKDPSKTMDEIKLDNLSEKLLKSPEEIHLEKLMGNSLENEGRKTPPNCCTNCEKFGFRNSPQCLNKRSAPEVDVYEFEDDDDISNLSEPKTCSRIEAAKANIFKTEEHQEKVVQNIKVESDNHDSEKENFCENEKPLEASSFPKQPKLDLKDEGSAKMDLLSEHLNKLKETITEDEEHLDRLRKNIKSEMPRCSCRGPDYVPSEDVEGPYYTHLGAARSIQAVRELLEKRTGEKGRSIRIEKIRYTGKEGKSSQGCPIAKWIIRRSGQEEKYLCVVRQRPGHFCETACIIAVLVAWEGVPQNMADDLYQYLRTTLPTNGFETERRCGTNERKTCACQGIDLVRRGASFSFGCSWSMYYNGCKFARSREARKFKLKDTTKEVELEGKLQDLATKMAPLYQQMAPDAYSNQTQFEDTARMCRLGNEEGRPFSGVTACVDFCAHSHRDLHNMNNGSTVVVTLTKHRGMGKPDDEQLHTLPLHVMDMTDEHGCSEAQFEKARNGSLEVLQYYPMEARMRAVPLTPKKKKKGKKAGNGPAKKGRPFKKTEPSQNQKDSKFSIDENKKFLTYEDMMKLSEEPGFAQMYDSFWNYFYRFGTFPPPNFLCSNEFKSQMASKPSSVIPNNLDSSNTQGQPYGAEKSYPGQSSQPPASTLDPNTRQQPDSPLDLSSSGSSLHLKAANHDSSMNAPSNQSPLDILSDVVSMMPYCNTSLPQNKDSKDQTLNQQHSSNSESLQEAFDVKLKEAETAGSHAEIIDPTVFKCEMEFNENAFRDPEIGGVAIALQHGAVLFEVAKRELHATTGLRNPNRYEPTRISLVFYQHKNLNYKNHGMFEHEKKCELLKQKRLEKLHLETNNLVPEYVKEGEKMKKKKGKKEKEVDFSKTSAAQYKYMLEAPAMSSVTLTTDSVITRIPMFIEHSQGNSSFSFYISQEAEDASLFKSLCYSVISKRCKQYAMIFF</sequence>
<dbReference type="EC" id="1.14.11.80" evidence="11"/>
<keyword evidence="4 11" id="KW-0479">Metal-binding</keyword>
<evidence type="ECO:0000256" key="10">
    <source>
        <dbReference type="ARBA" id="ARBA00049431"/>
    </source>
</evidence>
<dbReference type="GO" id="GO:0005634">
    <property type="term" value="C:nucleus"/>
    <property type="evidence" value="ECO:0007669"/>
    <property type="project" value="UniProtKB-UniRule"/>
</dbReference>
<comment type="function">
    <text evidence="11">Dioxygenase that catalyzes the conversion of the modified genomic base 5-methylcytosine (5mC) into 5-hydroxymethylcytosine (5hmC) and plays a key role in epigenetic chromatin reprogramming during embryonic development.</text>
</comment>
<comment type="cofactor">
    <cofactor evidence="11">
        <name>Fe(2+)</name>
        <dbReference type="ChEBI" id="CHEBI:29033"/>
    </cofactor>
    <text evidence="11">Binds 1 Fe(2+) ion per subunit.</text>
</comment>
<protein>
    <recommendedName>
        <fullName evidence="11">Methylcytosine dioxygenase TET</fullName>
        <ecNumber evidence="11">1.14.11.80</ecNumber>
    </recommendedName>
</protein>
<dbReference type="GO" id="GO:0045944">
    <property type="term" value="P:positive regulation of transcription by RNA polymerase II"/>
    <property type="evidence" value="ECO:0007669"/>
    <property type="project" value="TreeGrafter"/>
</dbReference>
<evidence type="ECO:0000256" key="5">
    <source>
        <dbReference type="ARBA" id="ARBA00022833"/>
    </source>
</evidence>
<proteinExistence type="inferred from homology"/>
<feature type="compositionally biased region" description="Polar residues" evidence="13">
    <location>
        <begin position="828"/>
        <end position="845"/>
    </location>
</feature>
<keyword evidence="8 11" id="KW-0408">Iron</keyword>
<comment type="similarity">
    <text evidence="2 11">Belongs to the TET family.</text>
</comment>
<feature type="domain" description="Methylcytosine dioxygenase TET1-3 oxygenase" evidence="14">
    <location>
        <begin position="568"/>
        <end position="1033"/>
    </location>
</feature>
<comment type="catalytic activity">
    <reaction evidence="10 11">
        <text>a 5-hydroxymethyl-2'-deoxycytidine in DNA + 2-oxoglutarate + O2 = a 5-formyl-2'-deoxycytidine in DNA + succinate + CO2 + H2O</text>
        <dbReference type="Rhea" id="RHEA:53828"/>
        <dbReference type="Rhea" id="RHEA-COMP:13315"/>
        <dbReference type="Rhea" id="RHEA-COMP:13656"/>
        <dbReference type="ChEBI" id="CHEBI:15377"/>
        <dbReference type="ChEBI" id="CHEBI:15379"/>
        <dbReference type="ChEBI" id="CHEBI:16526"/>
        <dbReference type="ChEBI" id="CHEBI:16810"/>
        <dbReference type="ChEBI" id="CHEBI:30031"/>
        <dbReference type="ChEBI" id="CHEBI:136731"/>
        <dbReference type="ChEBI" id="CHEBI:137731"/>
        <dbReference type="EC" id="1.14.11.80"/>
    </reaction>
</comment>
<evidence type="ECO:0000256" key="9">
    <source>
        <dbReference type="ARBA" id="ARBA00047840"/>
    </source>
</evidence>
<dbReference type="Proteomes" id="UP000005408">
    <property type="component" value="Unassembled WGS sequence"/>
</dbReference>
<feature type="region of interest" description="Disordered" evidence="13">
    <location>
        <begin position="919"/>
        <end position="946"/>
    </location>
</feature>
<dbReference type="GO" id="GO:0008270">
    <property type="term" value="F:zinc ion binding"/>
    <property type="evidence" value="ECO:0007669"/>
    <property type="project" value="UniProtKB-UniRule"/>
</dbReference>
<comment type="catalytic activity">
    <reaction evidence="11">
        <text>a 5-methyl-2'-deoxycytidine in DNA + 2-oxoglutarate + O2 = a 5-hydroxymethyl-2'-deoxycytidine in DNA + succinate + CO2</text>
        <dbReference type="Rhea" id="RHEA:52636"/>
        <dbReference type="Rhea" id="RHEA-COMP:11370"/>
        <dbReference type="Rhea" id="RHEA-COMP:13315"/>
        <dbReference type="ChEBI" id="CHEBI:15379"/>
        <dbReference type="ChEBI" id="CHEBI:16526"/>
        <dbReference type="ChEBI" id="CHEBI:16810"/>
        <dbReference type="ChEBI" id="CHEBI:30031"/>
        <dbReference type="ChEBI" id="CHEBI:85454"/>
        <dbReference type="ChEBI" id="CHEBI:136731"/>
        <dbReference type="EC" id="1.14.11.80"/>
    </reaction>
</comment>
<comment type="subcellular location">
    <subcellularLocation>
        <location evidence="1">Chromosome</location>
    </subcellularLocation>
</comment>